<dbReference type="InterPro" id="IPR000547">
    <property type="entry name" value="Clathrin_H-chain/VPS_repeat"/>
</dbReference>
<evidence type="ECO:0000256" key="3">
    <source>
        <dbReference type="ARBA" id="ARBA00038201"/>
    </source>
</evidence>
<dbReference type="PROSITE" id="PS50219">
    <property type="entry name" value="CNH"/>
    <property type="match status" value="1"/>
</dbReference>
<evidence type="ECO:0000259" key="6">
    <source>
        <dbReference type="PROSITE" id="PS50219"/>
    </source>
</evidence>
<dbReference type="PANTHER" id="PTHR12894">
    <property type="entry name" value="CNH DOMAIN CONTAINING"/>
    <property type="match status" value="1"/>
</dbReference>
<dbReference type="Pfam" id="PF00780">
    <property type="entry name" value="CNH"/>
    <property type="match status" value="1"/>
</dbReference>
<reference evidence="8" key="2">
    <citation type="submission" date="2013-12" db="EMBL/GenBank/DDBJ databases">
        <title>Evolution of pathogenesis and genome organization in the Tremellales.</title>
        <authorList>
            <person name="Cuomo C."/>
            <person name="Litvintseva A."/>
            <person name="Heitman J."/>
            <person name="Chen Y."/>
            <person name="Sun S."/>
            <person name="Springer D."/>
            <person name="Dromer F."/>
            <person name="Young S."/>
            <person name="Zeng Q."/>
            <person name="Chapman S."/>
            <person name="Gujja S."/>
            <person name="Saif S."/>
            <person name="Birren B."/>
        </authorList>
    </citation>
    <scope>NUCLEOTIDE SEQUENCE [LARGE SCALE GENOMIC DNA]</scope>
    <source>
        <strain evidence="8">BCC8398</strain>
    </source>
</reference>
<dbReference type="GO" id="GO:0034058">
    <property type="term" value="P:endosomal vesicle fusion"/>
    <property type="evidence" value="ECO:0007669"/>
    <property type="project" value="TreeGrafter"/>
</dbReference>
<feature type="region of interest" description="Disordered" evidence="5">
    <location>
        <begin position="120"/>
        <end position="144"/>
    </location>
</feature>
<proteinExistence type="inferred from homology"/>
<dbReference type="InterPro" id="IPR019452">
    <property type="entry name" value="VPS39/TGF_beta_rcpt-assoc_1"/>
</dbReference>
<dbReference type="PANTHER" id="PTHR12894:SF49">
    <property type="entry name" value="VAM6_VPS39-LIKE PROTEIN"/>
    <property type="match status" value="1"/>
</dbReference>
<feature type="region of interest" description="Disordered" evidence="5">
    <location>
        <begin position="223"/>
        <end position="251"/>
    </location>
</feature>
<reference evidence="7 8" key="1">
    <citation type="submission" date="2013-07" db="EMBL/GenBank/DDBJ databases">
        <title>The Genome Sequence of Cryptococcus heveanensis BCC8398.</title>
        <authorList>
            <consortium name="The Broad Institute Genome Sequencing Platform"/>
            <person name="Cuomo C."/>
            <person name="Litvintseva A."/>
            <person name="Chen Y."/>
            <person name="Heitman J."/>
            <person name="Sun S."/>
            <person name="Springer D."/>
            <person name="Dromer F."/>
            <person name="Young S.K."/>
            <person name="Zeng Q."/>
            <person name="Gargeya S."/>
            <person name="Fitzgerald M."/>
            <person name="Abouelleil A."/>
            <person name="Alvarado L."/>
            <person name="Berlin A.M."/>
            <person name="Chapman S.B."/>
            <person name="Dewar J."/>
            <person name="Goldberg J."/>
            <person name="Griggs A."/>
            <person name="Gujja S."/>
            <person name="Hansen M."/>
            <person name="Howarth C."/>
            <person name="Imamovic A."/>
            <person name="Larimer J."/>
            <person name="McCowan C."/>
            <person name="Murphy C."/>
            <person name="Pearson M."/>
            <person name="Priest M."/>
            <person name="Roberts A."/>
            <person name="Saif S."/>
            <person name="Shea T."/>
            <person name="Sykes S."/>
            <person name="Wortman J."/>
            <person name="Nusbaum C."/>
            <person name="Birren B."/>
        </authorList>
    </citation>
    <scope>NUCLEOTIDE SEQUENCE [LARGE SCALE GENOMIC DNA]</scope>
    <source>
        <strain evidence="7 8">BCC8398</strain>
    </source>
</reference>
<dbReference type="GO" id="GO:0006886">
    <property type="term" value="P:intracellular protein transport"/>
    <property type="evidence" value="ECO:0007669"/>
    <property type="project" value="UniProtKB-UniRule"/>
</dbReference>
<feature type="region of interest" description="Disordered" evidence="5">
    <location>
        <begin position="562"/>
        <end position="596"/>
    </location>
</feature>
<dbReference type="GO" id="GO:0000329">
    <property type="term" value="C:fungal-type vacuole membrane"/>
    <property type="evidence" value="ECO:0007669"/>
    <property type="project" value="TreeGrafter"/>
</dbReference>
<dbReference type="Proteomes" id="UP000092666">
    <property type="component" value="Unassembled WGS sequence"/>
</dbReference>
<evidence type="ECO:0000256" key="5">
    <source>
        <dbReference type="SAM" id="MobiDB-lite"/>
    </source>
</evidence>
<organism evidence="7 8">
    <name type="scientific">Kwoniella heveanensis BCC8398</name>
    <dbReference type="NCBI Taxonomy" id="1296120"/>
    <lineage>
        <taxon>Eukaryota</taxon>
        <taxon>Fungi</taxon>
        <taxon>Dikarya</taxon>
        <taxon>Basidiomycota</taxon>
        <taxon>Agaricomycotina</taxon>
        <taxon>Tremellomycetes</taxon>
        <taxon>Tremellales</taxon>
        <taxon>Cryptococcaceae</taxon>
        <taxon>Kwoniella</taxon>
    </lineage>
</organism>
<dbReference type="InterPro" id="IPR001180">
    <property type="entry name" value="CNH_dom"/>
</dbReference>
<keyword evidence="2" id="KW-0472">Membrane</keyword>
<evidence type="ECO:0000256" key="4">
    <source>
        <dbReference type="PROSITE-ProRule" id="PRU01006"/>
    </source>
</evidence>
<gene>
    <name evidence="7" type="ORF">I316_07117</name>
</gene>
<comment type="similarity">
    <text evidence="3">Belongs to the VAM6/VPS39 family.</text>
</comment>
<dbReference type="InterPro" id="IPR032914">
    <property type="entry name" value="Vam6/VPS39/TRAP1"/>
</dbReference>
<dbReference type="Pfam" id="PF10367">
    <property type="entry name" value="zf-Vps39_C"/>
    <property type="match status" value="1"/>
</dbReference>
<evidence type="ECO:0000256" key="1">
    <source>
        <dbReference type="ARBA" id="ARBA00004184"/>
    </source>
</evidence>
<dbReference type="GO" id="GO:0012505">
    <property type="term" value="C:endomembrane system"/>
    <property type="evidence" value="ECO:0007669"/>
    <property type="project" value="UniProtKB-SubCell"/>
</dbReference>
<dbReference type="STRING" id="1296120.A0A1B9GJ74"/>
<dbReference type="PROSITE" id="PS50236">
    <property type="entry name" value="CHCR"/>
    <property type="match status" value="1"/>
</dbReference>
<keyword evidence="8" id="KW-1185">Reference proteome</keyword>
<dbReference type="InterPro" id="IPR019453">
    <property type="entry name" value="VPS39/TGFA1_Znf"/>
</dbReference>
<name>A0A1B9GJ74_9TREE</name>
<feature type="repeat" description="CHCR" evidence="4">
    <location>
        <begin position="780"/>
        <end position="942"/>
    </location>
</feature>
<feature type="compositionally biased region" description="Basic and acidic residues" evidence="5">
    <location>
        <begin position="128"/>
        <end position="144"/>
    </location>
</feature>
<feature type="domain" description="CNH" evidence="6">
    <location>
        <begin position="14"/>
        <end position="375"/>
    </location>
</feature>
<evidence type="ECO:0000256" key="2">
    <source>
        <dbReference type="ARBA" id="ARBA00023136"/>
    </source>
</evidence>
<evidence type="ECO:0000313" key="8">
    <source>
        <dbReference type="Proteomes" id="UP000092666"/>
    </source>
</evidence>
<dbReference type="EMBL" id="KV700137">
    <property type="protein sequence ID" value="OCF31150.1"/>
    <property type="molecule type" value="Genomic_DNA"/>
</dbReference>
<dbReference type="Pfam" id="PF10366">
    <property type="entry name" value="Vps39_1"/>
    <property type="match status" value="1"/>
</dbReference>
<protein>
    <recommendedName>
        <fullName evidence="6">CNH domain-containing protein</fullName>
    </recommendedName>
</protein>
<accession>A0A1B9GJ74</accession>
<feature type="compositionally biased region" description="Polar residues" evidence="5">
    <location>
        <begin position="562"/>
        <end position="571"/>
    </location>
</feature>
<evidence type="ECO:0000313" key="7">
    <source>
        <dbReference type="EMBL" id="OCF31150.1"/>
    </source>
</evidence>
<dbReference type="OrthoDB" id="5325112at2759"/>
<comment type="subcellular location">
    <subcellularLocation>
        <location evidence="1">Endomembrane system</location>
        <topology evidence="1">Peripheral membrane protein</topology>
    </subcellularLocation>
</comment>
<dbReference type="AlphaFoldDB" id="A0A1B9GJ74"/>
<sequence>MAGFSIHSLLPTLKVKVTAVHQHDDRLYLGLVNGSVQVYSYDQARRSEEADDDAHVIPRVKLLKTFQISRRQIDQLGVLTESKQLVILSDTLVTLYPLNDISKTKATTLTQARSAHTFATTTFAPRSKKSDTGNDGGDREPAKPRDLLVVGCRKKVAVFGAGKGGLKDAWELTLPHSPRHIIFPASPSTSIPPLPQTIHLLFTAQTSVLLHLNPSSSANRLTVADVTTDPPPPAASSSTPTANSEEGGSGITMGMGALSGLGGYVGLGSKAAVPLGTRTVGGEVLLAREDLGVFLSSEGNYTRTTSLQWPGSPDALAFSNPYIYSVVPVVPTSTAAASSTNPMPTVQIHLAPTLALRQTLTLPSPSAGGLTISGFSMTTFASPLSIPAGKMAPSTKLLMVSNSTDKHLSQTEGSSIWALSSGDVGKQIDELVKEGRLGDAIGLVEAVGENGLSPSRRLPHLKTLQAVTQVAKGEYQKAMDTFLVFNVNPALVLSLFPAETISGRLHVPKDQWMELFGAVEGAKLEPLTHEEKESGAKGILKSVAGLGGLAKKGSIIGLKDSAQSDTASIKSQEGEKDPPPMSGEEGESSAAPGGIGTAVPPRAALEALMYFLSDRRQKLAGAIASIPLPPENSVPPLSSLSANEQHEFPSVPFTELTPEQLLRVAQVIYTGLIKVYLVARPVLVGSLCRIENWCDVEEVEELLKAQKKFGDLIDLYQGKKMHAKALKLLHELAKDEEDKLDRYPPTVRYLQKLGPSELNLIFESAKWILEEDPKMALQIFTADEPEVESLPRADIMRFLEKENQAACVGYLEYVINTLGEDGPDFHDKLGELYFGRVKAAEKSGNEEEREDTYDALLAFLEGSQQYRPYRLLSKLAAEEMPEARAILLGRMGKHEEALRIYVHRLADYPAAELYCVRAYPAEPAVFLLLLQIYLRPAPSTANTKPVSAISLLGPALDLISKHSTSLPSSPVLDLLPPLVPMQDVHAFFLRTLRESYSKKNETRIVKNLVKGRKEEVERMLLGLEVKRVRVNEQRICPQCHKRLGQSAIAVHAPRGEVTHLHCKDLFSKKLAEMREQYH</sequence>
<dbReference type="GO" id="GO:0006914">
    <property type="term" value="P:autophagy"/>
    <property type="evidence" value="ECO:0007669"/>
    <property type="project" value="TreeGrafter"/>
</dbReference>